<dbReference type="CDD" id="cd00397">
    <property type="entry name" value="DNA_BRE_C"/>
    <property type="match status" value="1"/>
</dbReference>
<sequence length="495" mass="55732">MALRIKKFCVEDHLNVEEWGRPHVAKMLNGQVVKLTPGRTTYIPSSEGSSAFNLNLDYLETHTPLSQVTFSILATTLKTYSGDYTNEISRAIRRAFVNSVFHLDRKIVLADIQRWAAQTPLSYWPFVKFYLYQLSIVRSKRLVDDEVRTFLESPEQFEEAGKGAYFALLTNDPHRGALTEQELKNIQTALNQAYSEGQISFFDYAFTWTLIATGMRPIQLARMTFGDVIIQDGPAGQGREVMLMVPLTKGTRAPKTEKWARRAPSVLADVLIRFVGSKSQVSPLSPLFHALGQTVAYELTRIFSKLNTYSVRTGGPIHITPYRFRYTLGTRAIAQGASDAQVARLLTHRTTNSVASYRAAMAMLQAPIEDAIGGEMDFFADIFRGRIIDDFDQATHSNDYQKLIRDFQRLTGQQIGACGSFASCHLDAPIACLTCFLFEPFLDAPWGILEQRVQEDVEQETEERIKQIGRDSVAGIQLIKAACNARRRENNEMNA</sequence>
<dbReference type="GO" id="GO:0006310">
    <property type="term" value="P:DNA recombination"/>
    <property type="evidence" value="ECO:0007669"/>
    <property type="project" value="UniProtKB-KW"/>
</dbReference>
<name>A0A5N3P3H4_9HYPH</name>
<dbReference type="GO" id="GO:0003677">
    <property type="term" value="F:DNA binding"/>
    <property type="evidence" value="ECO:0007669"/>
    <property type="project" value="InterPro"/>
</dbReference>
<reference evidence="3 4" key="1">
    <citation type="journal article" date="2019" name="Microorganisms">
        <title>Genome Insights into the Novel Species Microvirga brassicacearum, a Rapeseed Endophyte with Biotechnological Potential.</title>
        <authorList>
            <person name="Jimenez-Gomez A."/>
            <person name="Saati-Santamaria Z."/>
            <person name="Igual J.M."/>
            <person name="Rivas R."/>
            <person name="Mateos P.F."/>
            <person name="Garcia-Fraile P."/>
        </authorList>
    </citation>
    <scope>NUCLEOTIDE SEQUENCE [LARGE SCALE GENOMIC DNA]</scope>
    <source>
        <strain evidence="3 4">CDVBN77</strain>
    </source>
</reference>
<proteinExistence type="predicted"/>
<dbReference type="InterPro" id="IPR002104">
    <property type="entry name" value="Integrase_catalytic"/>
</dbReference>
<evidence type="ECO:0000256" key="1">
    <source>
        <dbReference type="ARBA" id="ARBA00023172"/>
    </source>
</evidence>
<gene>
    <name evidence="3" type="ORF">FEZ63_24435</name>
</gene>
<evidence type="ECO:0000313" key="4">
    <source>
        <dbReference type="Proteomes" id="UP000325684"/>
    </source>
</evidence>
<comment type="caution">
    <text evidence="3">The sequence shown here is derived from an EMBL/GenBank/DDBJ whole genome shotgun (WGS) entry which is preliminary data.</text>
</comment>
<feature type="domain" description="Tyr recombinase" evidence="2">
    <location>
        <begin position="173"/>
        <end position="370"/>
    </location>
</feature>
<evidence type="ECO:0000259" key="2">
    <source>
        <dbReference type="PROSITE" id="PS51898"/>
    </source>
</evidence>
<protein>
    <submittedName>
        <fullName evidence="3">Site-specific integrase</fullName>
    </submittedName>
</protein>
<organism evidence="3 4">
    <name type="scientific">Microvirga brassicacearum</name>
    <dbReference type="NCBI Taxonomy" id="2580413"/>
    <lineage>
        <taxon>Bacteria</taxon>
        <taxon>Pseudomonadati</taxon>
        <taxon>Pseudomonadota</taxon>
        <taxon>Alphaproteobacteria</taxon>
        <taxon>Hyphomicrobiales</taxon>
        <taxon>Methylobacteriaceae</taxon>
        <taxon>Microvirga</taxon>
    </lineage>
</organism>
<dbReference type="InterPro" id="IPR011010">
    <property type="entry name" value="DNA_brk_join_enz"/>
</dbReference>
<keyword evidence="1" id="KW-0233">DNA recombination</keyword>
<dbReference type="AlphaFoldDB" id="A0A5N3P3H4"/>
<dbReference type="EMBL" id="VCMV01000079">
    <property type="protein sequence ID" value="KAB0264191.1"/>
    <property type="molecule type" value="Genomic_DNA"/>
</dbReference>
<accession>A0A5N3P3H4</accession>
<dbReference type="RefSeq" id="WP_150949995.1">
    <property type="nucleotide sequence ID" value="NZ_VCMV01000079.1"/>
</dbReference>
<dbReference type="GO" id="GO:0015074">
    <property type="term" value="P:DNA integration"/>
    <property type="evidence" value="ECO:0007669"/>
    <property type="project" value="InterPro"/>
</dbReference>
<keyword evidence="4" id="KW-1185">Reference proteome</keyword>
<dbReference type="PROSITE" id="PS51898">
    <property type="entry name" value="TYR_RECOMBINASE"/>
    <property type="match status" value="1"/>
</dbReference>
<dbReference type="OrthoDB" id="8368662at2"/>
<dbReference type="Gene3D" id="1.10.443.10">
    <property type="entry name" value="Intergrase catalytic core"/>
    <property type="match status" value="1"/>
</dbReference>
<evidence type="ECO:0000313" key="3">
    <source>
        <dbReference type="EMBL" id="KAB0264191.1"/>
    </source>
</evidence>
<dbReference type="Proteomes" id="UP000325684">
    <property type="component" value="Unassembled WGS sequence"/>
</dbReference>
<dbReference type="SUPFAM" id="SSF56349">
    <property type="entry name" value="DNA breaking-rejoining enzymes"/>
    <property type="match status" value="1"/>
</dbReference>
<dbReference type="InterPro" id="IPR013762">
    <property type="entry name" value="Integrase-like_cat_sf"/>
</dbReference>